<comment type="caution">
    <text evidence="2">The sequence shown here is derived from an EMBL/GenBank/DDBJ whole genome shotgun (WGS) entry which is preliminary data.</text>
</comment>
<dbReference type="AlphaFoldDB" id="A0ABD1FMB4"/>
<gene>
    <name evidence="2" type="ORF">AAHA92_31920</name>
</gene>
<accession>A0ABD1FMB4</accession>
<evidence type="ECO:0000256" key="1">
    <source>
        <dbReference type="SAM" id="Phobius"/>
    </source>
</evidence>
<organism evidence="2 3">
    <name type="scientific">Salvia divinorum</name>
    <name type="common">Maria pastora</name>
    <name type="synonym">Diviner's sage</name>
    <dbReference type="NCBI Taxonomy" id="28513"/>
    <lineage>
        <taxon>Eukaryota</taxon>
        <taxon>Viridiplantae</taxon>
        <taxon>Streptophyta</taxon>
        <taxon>Embryophyta</taxon>
        <taxon>Tracheophyta</taxon>
        <taxon>Spermatophyta</taxon>
        <taxon>Magnoliopsida</taxon>
        <taxon>eudicotyledons</taxon>
        <taxon>Gunneridae</taxon>
        <taxon>Pentapetalae</taxon>
        <taxon>asterids</taxon>
        <taxon>lamiids</taxon>
        <taxon>Lamiales</taxon>
        <taxon>Lamiaceae</taxon>
        <taxon>Nepetoideae</taxon>
        <taxon>Mentheae</taxon>
        <taxon>Salviinae</taxon>
        <taxon>Salvia</taxon>
        <taxon>Salvia subgen. Calosphace</taxon>
    </lineage>
</organism>
<protein>
    <submittedName>
        <fullName evidence="2">Uncharacterized protein</fullName>
    </submittedName>
</protein>
<dbReference type="EMBL" id="JBEAFC010000014">
    <property type="protein sequence ID" value="KAL1531828.1"/>
    <property type="molecule type" value="Genomic_DNA"/>
</dbReference>
<name>A0ABD1FMB4_SALDI</name>
<evidence type="ECO:0000313" key="3">
    <source>
        <dbReference type="Proteomes" id="UP001567538"/>
    </source>
</evidence>
<dbReference type="Proteomes" id="UP001567538">
    <property type="component" value="Unassembled WGS sequence"/>
</dbReference>
<sequence length="294" mass="32753">MEIPEINMLCDFEAGIKCLQNPSTISRLFSFPGFWKYGALIFAIFATFSSLVRRIKLIFIRFHTVKPCLNQNEDEFDFSDDEDDVVSVASSDDEQEGEEDRDQHRVDGDFCVRGSILSFRSQWQSGQLRQRRRSSGAAWSEFASGKNVVKLWDSLGFNLDLDEDLFDYDTNSVVSTWNRHHEERSSDFSGEIWPAPAVLLTAESNAKGDGVVLGGYDRRMRSGVPALVAEWKLPAANGGGVSASGGASKVYVRDDVSGAVAVGDVRNVRMPLECVRESDGETWWDADAVIVENE</sequence>
<keyword evidence="1" id="KW-0812">Transmembrane</keyword>
<evidence type="ECO:0000313" key="2">
    <source>
        <dbReference type="EMBL" id="KAL1531828.1"/>
    </source>
</evidence>
<reference evidence="2 3" key="1">
    <citation type="submission" date="2024-06" db="EMBL/GenBank/DDBJ databases">
        <title>A chromosome level genome sequence of Diviner's sage (Salvia divinorum).</title>
        <authorList>
            <person name="Ford S.A."/>
            <person name="Ro D.-K."/>
            <person name="Ness R.W."/>
            <person name="Phillips M.A."/>
        </authorList>
    </citation>
    <scope>NUCLEOTIDE SEQUENCE [LARGE SCALE GENOMIC DNA]</scope>
    <source>
        <strain evidence="2">SAF-2024a</strain>
        <tissue evidence="2">Leaf</tissue>
    </source>
</reference>
<dbReference type="PANTHER" id="PTHR36715:SF1">
    <property type="entry name" value="PROTEIN, PUTATIVE-RELATED"/>
    <property type="match status" value="1"/>
</dbReference>
<feature type="transmembrane region" description="Helical" evidence="1">
    <location>
        <begin position="34"/>
        <end position="52"/>
    </location>
</feature>
<dbReference type="PANTHER" id="PTHR36715">
    <property type="entry name" value="BNAANNG41370D PROTEIN"/>
    <property type="match status" value="1"/>
</dbReference>
<proteinExistence type="predicted"/>
<keyword evidence="3" id="KW-1185">Reference proteome</keyword>
<keyword evidence="1" id="KW-0472">Membrane</keyword>
<keyword evidence="1" id="KW-1133">Transmembrane helix</keyword>